<keyword evidence="2" id="KW-1185">Reference proteome</keyword>
<proteinExistence type="predicted"/>
<dbReference type="InterPro" id="IPR050114">
    <property type="entry name" value="UPF0173_UPF0282_UlaG_hydrolase"/>
</dbReference>
<dbReference type="EMBL" id="CP030840">
    <property type="protein sequence ID" value="AXC13310.1"/>
    <property type="molecule type" value="Genomic_DNA"/>
</dbReference>
<dbReference type="PANTHER" id="PTHR43546">
    <property type="entry name" value="UPF0173 METAL-DEPENDENT HYDROLASE MJ1163-RELATED"/>
    <property type="match status" value="1"/>
</dbReference>
<evidence type="ECO:0008006" key="3">
    <source>
        <dbReference type="Google" id="ProtNLM"/>
    </source>
</evidence>
<sequence length="152" mass="16778">MRGFARRLIHPGETIEIRSTKVCATFALPTDNTDLNHTGMLLTFPSGISFFNSGDTGWAELLPSLLPTNVDICAVCINGGYHNLVPEQAALIVKAVNARVAVPCHYDLMINNVGSPEMFKVALERSGATARFQMLRYYEPWLYTRDETGTPS</sequence>
<evidence type="ECO:0000313" key="1">
    <source>
        <dbReference type="EMBL" id="AXC13310.1"/>
    </source>
</evidence>
<reference evidence="1 2" key="1">
    <citation type="journal article" date="2018" name="Front. Microbiol.">
        <title>Hydrolytic Capabilities as a Key to Environmental Success: Chitinolytic and Cellulolytic Acidobacteria From Acidic Sub-arctic Soils and Boreal Peatlands.</title>
        <authorList>
            <person name="Belova S.E."/>
            <person name="Ravin N.V."/>
            <person name="Pankratov T.A."/>
            <person name="Rakitin A.L."/>
            <person name="Ivanova A.A."/>
            <person name="Beletsky A.V."/>
            <person name="Mardanov A.V."/>
            <person name="Sinninghe Damste J.S."/>
            <person name="Dedysh S.N."/>
        </authorList>
    </citation>
    <scope>NUCLEOTIDE SEQUENCE [LARGE SCALE GENOMIC DNA]</scope>
    <source>
        <strain evidence="1 2">SBC82</strain>
    </source>
</reference>
<dbReference type="AlphaFoldDB" id="A0A2Z5G2Q9"/>
<protein>
    <recommendedName>
        <fullName evidence="3">Outer membrane protein romA</fullName>
    </recommendedName>
</protein>
<name>A0A2Z5G2Q9_9BACT</name>
<evidence type="ECO:0000313" key="2">
    <source>
        <dbReference type="Proteomes" id="UP000253606"/>
    </source>
</evidence>
<dbReference type="PANTHER" id="PTHR43546:SF8">
    <property type="entry name" value="METALLO-BETA-LACTAMASE DOMAIN-CONTAINING PROTEIN"/>
    <property type="match status" value="1"/>
</dbReference>
<dbReference type="Proteomes" id="UP000253606">
    <property type="component" value="Chromosome"/>
</dbReference>
<accession>A0A2Z5G2Q9</accession>
<dbReference type="InterPro" id="IPR036866">
    <property type="entry name" value="RibonucZ/Hydroxyglut_hydro"/>
</dbReference>
<dbReference type="Gene3D" id="3.60.15.10">
    <property type="entry name" value="Ribonuclease Z/Hydroxyacylglutathione hydrolase-like"/>
    <property type="match status" value="1"/>
</dbReference>
<dbReference type="KEGG" id="abas:ACPOL_4031"/>
<organism evidence="1 2">
    <name type="scientific">Acidisarcina polymorpha</name>
    <dbReference type="NCBI Taxonomy" id="2211140"/>
    <lineage>
        <taxon>Bacteria</taxon>
        <taxon>Pseudomonadati</taxon>
        <taxon>Acidobacteriota</taxon>
        <taxon>Terriglobia</taxon>
        <taxon>Terriglobales</taxon>
        <taxon>Acidobacteriaceae</taxon>
        <taxon>Acidisarcina</taxon>
    </lineage>
</organism>
<gene>
    <name evidence="1" type="ORF">ACPOL_4031</name>
</gene>
<dbReference type="SUPFAM" id="SSF56281">
    <property type="entry name" value="Metallo-hydrolase/oxidoreductase"/>
    <property type="match status" value="1"/>
</dbReference>